<organism evidence="1">
    <name type="scientific">Orpheovirus IHUMI-LCC2</name>
    <dbReference type="NCBI Taxonomy" id="2023057"/>
    <lineage>
        <taxon>Viruses</taxon>
        <taxon>Varidnaviria</taxon>
        <taxon>Bamfordvirae</taxon>
        <taxon>Nucleocytoviricota</taxon>
        <taxon>Megaviricetes</taxon>
        <taxon>Pimascovirales</taxon>
        <taxon>Ocovirineae</taxon>
        <taxon>Orpheoviridae</taxon>
        <taxon>Alphaorpheovirus</taxon>
        <taxon>Alphaorpheovirus massiliense</taxon>
    </lineage>
</organism>
<dbReference type="GeneID" id="35381950"/>
<dbReference type="Proteomes" id="UP000236316">
    <property type="component" value="Segment"/>
</dbReference>
<accession>A0A2I2L3H9</accession>
<proteinExistence type="predicted"/>
<dbReference type="EMBL" id="LT906555">
    <property type="protein sequence ID" value="SNW62094.1"/>
    <property type="molecule type" value="Genomic_DNA"/>
</dbReference>
<keyword evidence="2" id="KW-1185">Reference proteome</keyword>
<protein>
    <submittedName>
        <fullName evidence="1">Uncharacterized protein</fullName>
    </submittedName>
</protein>
<gene>
    <name evidence="1" type="ORF">ORPV_190</name>
</gene>
<name>A0A2I2L3H9_9VIRU</name>
<evidence type="ECO:0000313" key="2">
    <source>
        <dbReference type="Proteomes" id="UP000236316"/>
    </source>
</evidence>
<sequence>MEKLCIKCGQNNNLTRYMSYHSTYDQKFYLSENLDNYPTMCKKCYLIHINEDEEDHDIWFKCPCCNINYEEELFYQCEKCERYICNINCIKVIGCQTRKCICNLCFDHKCIKCNNYIQDRLGLYLWDGDRSLQPLCDSCK</sequence>
<reference evidence="1" key="1">
    <citation type="submission" date="2017-08" db="EMBL/GenBank/DDBJ databases">
        <authorList>
            <consortium name="Urmite Genomes"/>
        </authorList>
    </citation>
    <scope>NUCLEOTIDE SEQUENCE [LARGE SCALE GENOMIC DNA]</scope>
    <source>
        <strain evidence="1">IHUMI-LCC2</strain>
    </source>
</reference>
<evidence type="ECO:0000313" key="1">
    <source>
        <dbReference type="EMBL" id="SNW62094.1"/>
    </source>
</evidence>
<dbReference type="RefSeq" id="YP_009448396.1">
    <property type="nucleotide sequence ID" value="NC_036594.1"/>
</dbReference>
<dbReference type="KEGG" id="vg:35381950"/>